<dbReference type="EMBL" id="CAJVOS010000020">
    <property type="protein sequence ID" value="CAG8079393.1"/>
    <property type="molecule type" value="Genomic_DNA"/>
</dbReference>
<proteinExistence type="predicted"/>
<reference evidence="1" key="1">
    <citation type="submission" date="2021-07" db="EMBL/GenBank/DDBJ databases">
        <authorList>
            <person name="Branca A.L. A."/>
        </authorList>
    </citation>
    <scope>NUCLEOTIDE SEQUENCE</scope>
</reference>
<evidence type="ECO:0000313" key="2">
    <source>
        <dbReference type="Proteomes" id="UP001153618"/>
    </source>
</evidence>
<keyword evidence="2" id="KW-1185">Reference proteome</keyword>
<gene>
    <name evidence="1" type="ORF">POLS_LOCUS4070</name>
</gene>
<organism evidence="1 2">
    <name type="scientific">Penicillium olsonii</name>
    <dbReference type="NCBI Taxonomy" id="99116"/>
    <lineage>
        <taxon>Eukaryota</taxon>
        <taxon>Fungi</taxon>
        <taxon>Dikarya</taxon>
        <taxon>Ascomycota</taxon>
        <taxon>Pezizomycotina</taxon>
        <taxon>Eurotiomycetes</taxon>
        <taxon>Eurotiomycetidae</taxon>
        <taxon>Eurotiales</taxon>
        <taxon>Aspergillaceae</taxon>
        <taxon>Penicillium</taxon>
    </lineage>
</organism>
<dbReference type="Proteomes" id="UP001153618">
    <property type="component" value="Unassembled WGS sequence"/>
</dbReference>
<dbReference type="AlphaFoldDB" id="A0A9W4HNX9"/>
<accession>A0A9W4HNX9</accession>
<comment type="caution">
    <text evidence="1">The sequence shown here is derived from an EMBL/GenBank/DDBJ whole genome shotgun (WGS) entry which is preliminary data.</text>
</comment>
<evidence type="ECO:0000313" key="1">
    <source>
        <dbReference type="EMBL" id="CAG8079393.1"/>
    </source>
</evidence>
<name>A0A9W4HNX9_PENOL</name>
<protein>
    <submittedName>
        <fullName evidence="1">Uncharacterized protein</fullName>
    </submittedName>
</protein>
<sequence length="67" mass="7302">MGGKVSRPPRSVANLIQTVYAAQGDLREIVSLILPCNQSLRWHCEASLISTPNLLTPTKLQGEDVTN</sequence>